<dbReference type="SUPFAM" id="SSF52777">
    <property type="entry name" value="CoA-dependent acyltransferases"/>
    <property type="match status" value="2"/>
</dbReference>
<evidence type="ECO:0000313" key="6">
    <source>
        <dbReference type="EMBL" id="CAA2101666.1"/>
    </source>
</evidence>
<feature type="compositionally biased region" description="Basic and acidic residues" evidence="4">
    <location>
        <begin position="797"/>
        <end position="810"/>
    </location>
</feature>
<keyword evidence="6" id="KW-0808">Transferase</keyword>
<proteinExistence type="predicted"/>
<evidence type="ECO:0000259" key="5">
    <source>
        <dbReference type="PROSITE" id="PS50075"/>
    </source>
</evidence>
<dbReference type="Gene3D" id="2.30.38.10">
    <property type="entry name" value="Luciferase, Domain 3"/>
    <property type="match status" value="1"/>
</dbReference>
<dbReference type="InterPro" id="IPR020806">
    <property type="entry name" value="PKS_PP-bd"/>
</dbReference>
<dbReference type="InterPro" id="IPR009081">
    <property type="entry name" value="PP-bd_ACP"/>
</dbReference>
<dbReference type="GO" id="GO:0031177">
    <property type="term" value="F:phosphopantetheine binding"/>
    <property type="evidence" value="ECO:0007669"/>
    <property type="project" value="InterPro"/>
</dbReference>
<protein>
    <submittedName>
        <fullName evidence="6">Plipastatin synthase subunit D</fullName>
        <ecNumber evidence="6">2.3.1.-</ecNumber>
    </submittedName>
</protein>
<dbReference type="PANTHER" id="PTHR45527">
    <property type="entry name" value="NONRIBOSOMAL PEPTIDE SYNTHETASE"/>
    <property type="match status" value="1"/>
</dbReference>
<feature type="compositionally biased region" description="Basic and acidic residues" evidence="4">
    <location>
        <begin position="700"/>
        <end position="710"/>
    </location>
</feature>
<dbReference type="Pfam" id="PF13193">
    <property type="entry name" value="AMP-binding_C"/>
    <property type="match status" value="1"/>
</dbReference>
<dbReference type="InterPro" id="IPR045851">
    <property type="entry name" value="AMP-bd_C_sf"/>
</dbReference>
<feature type="compositionally biased region" description="Basic and acidic residues" evidence="4">
    <location>
        <begin position="659"/>
        <end position="673"/>
    </location>
</feature>
<dbReference type="CDD" id="cd19531">
    <property type="entry name" value="LCL_NRPS-like"/>
    <property type="match status" value="1"/>
</dbReference>
<evidence type="ECO:0000256" key="2">
    <source>
        <dbReference type="ARBA" id="ARBA00022450"/>
    </source>
</evidence>
<dbReference type="InterPro" id="IPR000873">
    <property type="entry name" value="AMP-dep_synth/lig_dom"/>
</dbReference>
<dbReference type="PANTHER" id="PTHR45527:SF1">
    <property type="entry name" value="FATTY ACID SYNTHASE"/>
    <property type="match status" value="1"/>
</dbReference>
<keyword evidence="2" id="KW-0596">Phosphopantetheine</keyword>
<dbReference type="FunFam" id="3.30.300.30:FF:000010">
    <property type="entry name" value="Enterobactin synthetase component F"/>
    <property type="match status" value="1"/>
</dbReference>
<dbReference type="SUPFAM" id="SSF56801">
    <property type="entry name" value="Acetyl-CoA synthetase-like"/>
    <property type="match status" value="2"/>
</dbReference>
<dbReference type="EMBL" id="LR743504">
    <property type="protein sequence ID" value="CAA2101666.1"/>
    <property type="molecule type" value="Genomic_DNA"/>
</dbReference>
<keyword evidence="6" id="KW-0012">Acyltransferase</keyword>
<dbReference type="Gene3D" id="3.40.50.1820">
    <property type="entry name" value="alpha/beta hydrolase"/>
    <property type="match status" value="1"/>
</dbReference>
<dbReference type="GO" id="GO:0009366">
    <property type="term" value="C:enterobactin synthetase complex"/>
    <property type="evidence" value="ECO:0007669"/>
    <property type="project" value="TreeGrafter"/>
</dbReference>
<dbReference type="InterPro" id="IPR001242">
    <property type="entry name" value="Condensation_dom"/>
</dbReference>
<dbReference type="InterPro" id="IPR036736">
    <property type="entry name" value="ACP-like_sf"/>
</dbReference>
<dbReference type="GO" id="GO:0047527">
    <property type="term" value="F:2,3-dihydroxybenzoate-serine ligase activity"/>
    <property type="evidence" value="ECO:0007669"/>
    <property type="project" value="TreeGrafter"/>
</dbReference>
<dbReference type="Pfam" id="PF00668">
    <property type="entry name" value="Condensation"/>
    <property type="match status" value="1"/>
</dbReference>
<sequence length="1372" mass="147799">MTGQAADLSRRFARLAPDKRRVFLDALAARGIDFSRLPIVAGDEDAGGERVAPLSYAQERLWLIGRMGGDAALLHIAGGLALSGPLDRDALARALDALVARHPALRTGFRASTTDGVEAVTTPFVAASLREISLEVEDRAFAEERLAALSREEARRPFDLAAPPLFRAVLVRMEAERHVLLLTMHHLVSDGRSVEILLADLMRLYAAGEDAAPLPLPIAYADYARWQRDWLEAGELERQLGWWRDRLGATETVIPLPADRPRPAVQSFRGAAVDFAVDADIAARLESLARQAGATTAMVLLAILALVLRRYTGEADLRIGVPVANRNRPETEGLVGLFVNTLAIRVVVDPGASVLDHVRAVRDAMVDAQGHQDLPFERLVEALQTRRTVSHTPVVQVMHSHRVEGPSRFTVGDLVVSPFGRGTGNVQFDLVLETVAEAGGALRGAFGYARDLFQRDTMERMRDGFLTLLRGAVEETGRRVDALPLVPASSLADLSSPYADGLPLSDSLVPELIGEAALADPDAPAVISGPRTTTFGELDRAANRLAHRLIRESVGPETVVAVALPRGPDQIAAFLAILRAGGAFLPLDPGQPRARLAALLRDAGARLLLAQGSALDGLAQEAGMGEAGMGEGRAWTLRPRPLGRARDRAVPHGPSGATRLRDLHVGLDGDPQGRRRGARPAGDACPRHGGRLRYGPGDPRTPRPVDELRRGAGALDGAPGLRRLRRAQARRVVDPARGAGRHGASSRDPCGLSHRLHASAGARGCQRPAPEPALLRVRRRGPVAGEFRAHWPGSRSDAADQRLRPHRDGDLAPGLAGAGRGRGGGAYAPIGRAVGDRRAYILDAALQPVPVGVTGELHLGGDGLARGYLGRAGQTADRFIPDPFPDLSGRAGGRLYRTGDLARWRADGTVEYLGRADAQVKLRGFRIELGEVEAALLAQETVAGAAAALRQGPAGPLLVAYVVTAAGADFDASALRADLARRLPDYMVPSRIVALDRLPLTPNGKLDRAALPEPAPLAESPSGTWRPLTPTETVVAEIWAKALGLPAIPPDQNFFEAGANSLTALRVLTALGAAFPERSPTIADIFNNQSVETLAAALTADAVGTAQVVRLRATGDRPMLYCFPGLMVNTREYAPLVRRLGPDQPVTGFVCYSLTDARKSVVSVEDIAARYAEIIERESAGRPCTMLGWSWGGVLAYEAARMLGSRIDLGFVGMLDVCDIDVSFAVGALPVLMPEQRRRLQENVASWLERSPMRADWEDLFRRMDPELHEQFLAYVAAAPDPLPLDGPGVGSKEYELWTFVDNTLLYRRYRADRFDCPIRVWLAGRSVERGLNHVDWGRYSNRVEQVTVIPDVTHREIVDSTMFHDSFAASL</sequence>
<feature type="region of interest" description="Disordered" evidence="4">
    <location>
        <begin position="645"/>
        <end position="727"/>
    </location>
</feature>
<feature type="compositionally biased region" description="Low complexity" evidence="4">
    <location>
        <begin position="711"/>
        <end position="721"/>
    </location>
</feature>
<reference evidence="6" key="1">
    <citation type="submission" date="2019-12" db="EMBL/GenBank/DDBJ databases">
        <authorList>
            <person name="Cremers G."/>
        </authorList>
    </citation>
    <scope>NUCLEOTIDE SEQUENCE</scope>
    <source>
        <strain evidence="6">Mbul1</strain>
    </source>
</reference>
<comment type="cofactor">
    <cofactor evidence="1">
        <name>pantetheine 4'-phosphate</name>
        <dbReference type="ChEBI" id="CHEBI:47942"/>
    </cofactor>
</comment>
<dbReference type="GO" id="GO:0009239">
    <property type="term" value="P:enterobactin biosynthetic process"/>
    <property type="evidence" value="ECO:0007669"/>
    <property type="project" value="TreeGrafter"/>
</dbReference>
<dbReference type="InterPro" id="IPR001031">
    <property type="entry name" value="Thioesterase"/>
</dbReference>
<dbReference type="GO" id="GO:0005829">
    <property type="term" value="C:cytosol"/>
    <property type="evidence" value="ECO:0007669"/>
    <property type="project" value="TreeGrafter"/>
</dbReference>
<name>A0A679IP08_9HYPH</name>
<dbReference type="GO" id="GO:0016746">
    <property type="term" value="F:acyltransferase activity"/>
    <property type="evidence" value="ECO:0007669"/>
    <property type="project" value="UniProtKB-KW"/>
</dbReference>
<dbReference type="SMART" id="SM00823">
    <property type="entry name" value="PKS_PP"/>
    <property type="match status" value="1"/>
</dbReference>
<dbReference type="InterPro" id="IPR006162">
    <property type="entry name" value="Ppantetheine_attach_site"/>
</dbReference>
<evidence type="ECO:0000256" key="3">
    <source>
        <dbReference type="ARBA" id="ARBA00022553"/>
    </source>
</evidence>
<dbReference type="Gene3D" id="3.30.559.30">
    <property type="entry name" value="Nonribosomal peptide synthetase, condensation domain"/>
    <property type="match status" value="1"/>
</dbReference>
<dbReference type="PROSITE" id="PS00012">
    <property type="entry name" value="PHOSPHOPANTETHEINE"/>
    <property type="match status" value="1"/>
</dbReference>
<dbReference type="Gene3D" id="3.40.50.980">
    <property type="match status" value="2"/>
</dbReference>
<feature type="region of interest" description="Disordered" evidence="4">
    <location>
        <begin position="787"/>
        <end position="817"/>
    </location>
</feature>
<feature type="region of interest" description="Disordered" evidence="4">
    <location>
        <begin position="733"/>
        <end position="752"/>
    </location>
</feature>
<gene>
    <name evidence="6" type="primary">ppsD</name>
    <name evidence="6" type="ORF">MBUL_01292</name>
</gene>
<dbReference type="Pfam" id="PF00501">
    <property type="entry name" value="AMP-binding"/>
    <property type="match status" value="1"/>
</dbReference>
<dbReference type="InterPro" id="IPR023213">
    <property type="entry name" value="CAT-like_dom_sf"/>
</dbReference>
<dbReference type="FunFam" id="2.30.38.10:FF:000001">
    <property type="entry name" value="Non-ribosomal peptide synthetase PvdI"/>
    <property type="match status" value="1"/>
</dbReference>
<dbReference type="InterPro" id="IPR029058">
    <property type="entry name" value="AB_hydrolase_fold"/>
</dbReference>
<dbReference type="SUPFAM" id="SSF47336">
    <property type="entry name" value="ACP-like"/>
    <property type="match status" value="1"/>
</dbReference>
<evidence type="ECO:0000256" key="4">
    <source>
        <dbReference type="SAM" id="MobiDB-lite"/>
    </source>
</evidence>
<feature type="domain" description="Carrier" evidence="5">
    <location>
        <begin position="1026"/>
        <end position="1102"/>
    </location>
</feature>
<dbReference type="EC" id="2.3.1.-" evidence="6"/>
<dbReference type="SUPFAM" id="SSF53474">
    <property type="entry name" value="alpha/beta-Hydrolases"/>
    <property type="match status" value="1"/>
</dbReference>
<dbReference type="Gene3D" id="3.30.300.30">
    <property type="match status" value="1"/>
</dbReference>
<dbReference type="Pfam" id="PF00550">
    <property type="entry name" value="PP-binding"/>
    <property type="match status" value="1"/>
</dbReference>
<dbReference type="InterPro" id="IPR025110">
    <property type="entry name" value="AMP-bd_C"/>
</dbReference>
<dbReference type="GO" id="GO:0043041">
    <property type="term" value="P:amino acid activation for nonribosomal peptide biosynthetic process"/>
    <property type="evidence" value="ECO:0007669"/>
    <property type="project" value="TreeGrafter"/>
</dbReference>
<accession>A0A679IP08</accession>
<organism evidence="6">
    <name type="scientific">Methylobacterium bullatum</name>
    <dbReference type="NCBI Taxonomy" id="570505"/>
    <lineage>
        <taxon>Bacteria</taxon>
        <taxon>Pseudomonadati</taxon>
        <taxon>Pseudomonadota</taxon>
        <taxon>Alphaproteobacteria</taxon>
        <taxon>Hyphomicrobiales</taxon>
        <taxon>Methylobacteriaceae</taxon>
        <taxon>Methylobacterium</taxon>
    </lineage>
</organism>
<dbReference type="Pfam" id="PF00975">
    <property type="entry name" value="Thioesterase"/>
    <property type="match status" value="1"/>
</dbReference>
<dbReference type="Gene3D" id="3.30.559.10">
    <property type="entry name" value="Chloramphenicol acetyltransferase-like domain"/>
    <property type="match status" value="1"/>
</dbReference>
<dbReference type="Gene3D" id="1.10.1200.10">
    <property type="entry name" value="ACP-like"/>
    <property type="match status" value="1"/>
</dbReference>
<keyword evidence="3" id="KW-0597">Phosphoprotein</keyword>
<evidence type="ECO:0000256" key="1">
    <source>
        <dbReference type="ARBA" id="ARBA00001957"/>
    </source>
</evidence>
<dbReference type="PROSITE" id="PS50075">
    <property type="entry name" value="CARRIER"/>
    <property type="match status" value="1"/>
</dbReference>